<accession>B7B808</accession>
<dbReference type="NCBIfam" id="TIGR04183">
    <property type="entry name" value="Por_Secre_tail"/>
    <property type="match status" value="1"/>
</dbReference>
<evidence type="ECO:0008006" key="3">
    <source>
        <dbReference type="Google" id="ProtNLM"/>
    </source>
</evidence>
<reference evidence="1 2" key="1">
    <citation type="submission" date="2008-10" db="EMBL/GenBank/DDBJ databases">
        <title>Draft genome sequence of Parabacteroides johnsonii (DSM 18315).</title>
        <authorList>
            <person name="Sudarsanam P."/>
            <person name="Ley R."/>
            <person name="Guruge J."/>
            <person name="Turnbaugh P.J."/>
            <person name="Mahowald M."/>
            <person name="Liep D."/>
            <person name="Gordon J."/>
        </authorList>
    </citation>
    <scope>NUCLEOTIDE SEQUENCE [LARGE SCALE GENOMIC DNA]</scope>
    <source>
        <strain evidence="1 2">DSM 18315</strain>
    </source>
</reference>
<dbReference type="EMBL" id="ABYH01000090">
    <property type="protein sequence ID" value="EEC97451.1"/>
    <property type="molecule type" value="Genomic_DNA"/>
</dbReference>
<evidence type="ECO:0000313" key="2">
    <source>
        <dbReference type="Proteomes" id="UP000005510"/>
    </source>
</evidence>
<comment type="caution">
    <text evidence="1">The sequence shown here is derived from an EMBL/GenBank/DDBJ whole genome shotgun (WGS) entry which is preliminary data.</text>
</comment>
<feature type="non-terminal residue" evidence="1">
    <location>
        <position position="1"/>
    </location>
</feature>
<dbReference type="STRING" id="537006.PRABACTJOHN_01158"/>
<reference evidence="1 2" key="2">
    <citation type="submission" date="2008-10" db="EMBL/GenBank/DDBJ databases">
        <authorList>
            <person name="Fulton L."/>
            <person name="Clifton S."/>
            <person name="Fulton B."/>
            <person name="Xu J."/>
            <person name="Minx P."/>
            <person name="Pepin K.H."/>
            <person name="Johnson M."/>
            <person name="Bhonagiri V."/>
            <person name="Nash W.E."/>
            <person name="Mardis E.R."/>
            <person name="Wilson R.K."/>
        </authorList>
    </citation>
    <scope>NUCLEOTIDE SEQUENCE [LARGE SCALE GENOMIC DNA]</scope>
    <source>
        <strain evidence="1 2">DSM 18315</strain>
    </source>
</reference>
<gene>
    <name evidence="1" type="ORF">PRABACTJOHN_01158</name>
</gene>
<name>B7B808_9BACT</name>
<dbReference type="InterPro" id="IPR026444">
    <property type="entry name" value="Secre_tail"/>
</dbReference>
<dbReference type="AlphaFoldDB" id="B7B808"/>
<dbReference type="Proteomes" id="UP000005510">
    <property type="component" value="Unassembled WGS sequence"/>
</dbReference>
<evidence type="ECO:0000313" key="1">
    <source>
        <dbReference type="EMBL" id="EEC97451.1"/>
    </source>
</evidence>
<organism evidence="1 2">
    <name type="scientific">Parabacteroides johnsonii DSM 18315</name>
    <dbReference type="NCBI Taxonomy" id="537006"/>
    <lineage>
        <taxon>Bacteria</taxon>
        <taxon>Pseudomonadati</taxon>
        <taxon>Bacteroidota</taxon>
        <taxon>Bacteroidia</taxon>
        <taxon>Bacteroidales</taxon>
        <taxon>Tannerellaceae</taxon>
        <taxon>Parabacteroides</taxon>
    </lineage>
</organism>
<protein>
    <recommendedName>
        <fullName evidence="3">Secretion system C-terminal sorting domain-containing protein</fullName>
    </recommendedName>
</protein>
<dbReference type="HOGENOM" id="CLU_1028611_0_0_10"/>
<sequence length="271" mass="29851">ISEALAGFEAMEGDIIKSQDRFSMYGETTGWLGSLTYLEPGKGYMLFSKNKTTLTYPDVTAGTTTRSTISTRSAGMPVETMAEQAGQYAANMSVVATVADNMPLYSGDRLLAYANGELRAEAMVTERPSDGESLFFLSVGGDRNEGISFALERGGEIIAETSPMLDYAANTVRGDIEQPMIIDFINDLEISVYPNPFEHELNFMLNAKSGDKVEIMLYTMAGQMFHRYQTTAAADGYIHHRYHAAADMSKGIYMATVIINGERHVYKISKR</sequence>
<proteinExistence type="predicted"/>
<dbReference type="RefSeq" id="WP_008147604.1">
    <property type="nucleotide sequence ID" value="NZ_DS996445.1"/>
</dbReference>